<sequence>MGDAIANLCFPMDPLSQRMGLVILVDETLNIGHQLGVRLPAVMRRRIAAPANEVAPAVVEERKLALARLPELESEVAQHDRVLHEFGDELDHERGVRRSLEKIALSQLENERRRQALRDELSSARREIVILERNGCIRPRKKPRADSTGGADQRKT</sequence>
<reference evidence="2" key="1">
    <citation type="submission" date="2022-12" db="EMBL/GenBank/DDBJ databases">
        <authorList>
            <person name="Webb A."/>
        </authorList>
    </citation>
    <scope>NUCLEOTIDE SEQUENCE</scope>
    <source>
        <strain evidence="2">Pd1</strain>
    </source>
</reference>
<evidence type="ECO:0000256" key="1">
    <source>
        <dbReference type="SAM" id="Coils"/>
    </source>
</evidence>
<name>A0AAV0V3S7_9STRA</name>
<gene>
    <name evidence="2" type="ORF">PDE001_LOCUS9059</name>
</gene>
<keyword evidence="3" id="KW-1185">Reference proteome</keyword>
<protein>
    <submittedName>
        <fullName evidence="2">Uncharacterized protein</fullName>
    </submittedName>
</protein>
<proteinExistence type="predicted"/>
<keyword evidence="1" id="KW-0175">Coiled coil</keyword>
<comment type="caution">
    <text evidence="2">The sequence shown here is derived from an EMBL/GenBank/DDBJ whole genome shotgun (WGS) entry which is preliminary data.</text>
</comment>
<organism evidence="2 3">
    <name type="scientific">Peronospora destructor</name>
    <dbReference type="NCBI Taxonomy" id="86335"/>
    <lineage>
        <taxon>Eukaryota</taxon>
        <taxon>Sar</taxon>
        <taxon>Stramenopiles</taxon>
        <taxon>Oomycota</taxon>
        <taxon>Peronosporomycetes</taxon>
        <taxon>Peronosporales</taxon>
        <taxon>Peronosporaceae</taxon>
        <taxon>Peronospora</taxon>
    </lineage>
</organism>
<evidence type="ECO:0000313" key="2">
    <source>
        <dbReference type="EMBL" id="CAI5743872.1"/>
    </source>
</evidence>
<dbReference type="Proteomes" id="UP001162029">
    <property type="component" value="Unassembled WGS sequence"/>
</dbReference>
<feature type="coiled-coil region" evidence="1">
    <location>
        <begin position="107"/>
        <end position="134"/>
    </location>
</feature>
<dbReference type="EMBL" id="CANTFM010001968">
    <property type="protein sequence ID" value="CAI5743872.1"/>
    <property type="molecule type" value="Genomic_DNA"/>
</dbReference>
<evidence type="ECO:0000313" key="3">
    <source>
        <dbReference type="Proteomes" id="UP001162029"/>
    </source>
</evidence>
<dbReference type="AlphaFoldDB" id="A0AAV0V3S7"/>
<accession>A0AAV0V3S7</accession>